<evidence type="ECO:0000256" key="2">
    <source>
        <dbReference type="ARBA" id="ARBA00022723"/>
    </source>
</evidence>
<proteinExistence type="predicted"/>
<evidence type="ECO:0000256" key="1">
    <source>
        <dbReference type="ARBA" id="ARBA00001946"/>
    </source>
</evidence>
<comment type="catalytic activity">
    <reaction evidence="6">
        <text>D-fructose + ATP = D-fructose 6-phosphate + ADP + H(+)</text>
        <dbReference type="Rhea" id="RHEA:16125"/>
        <dbReference type="ChEBI" id="CHEBI:15378"/>
        <dbReference type="ChEBI" id="CHEBI:30616"/>
        <dbReference type="ChEBI" id="CHEBI:37721"/>
        <dbReference type="ChEBI" id="CHEBI:61527"/>
        <dbReference type="ChEBI" id="CHEBI:456216"/>
        <dbReference type="EC" id="2.7.1.4"/>
    </reaction>
</comment>
<evidence type="ECO:0000256" key="4">
    <source>
        <dbReference type="ARBA" id="ARBA00022842"/>
    </source>
</evidence>
<dbReference type="Pfam" id="PF00480">
    <property type="entry name" value="ROK"/>
    <property type="match status" value="1"/>
</dbReference>
<dbReference type="InterPro" id="IPR049874">
    <property type="entry name" value="ROK_cs"/>
</dbReference>
<dbReference type="PATRIC" id="fig|56193.3.peg.5044"/>
<evidence type="ECO:0000313" key="8">
    <source>
        <dbReference type="Proteomes" id="UP000033874"/>
    </source>
</evidence>
<dbReference type="EC" id="2.7.1.4" evidence="5"/>
<keyword evidence="8" id="KW-1185">Reference proteome</keyword>
<comment type="cofactor">
    <cofactor evidence="1">
        <name>Mg(2+)</name>
        <dbReference type="ChEBI" id="CHEBI:18420"/>
    </cofactor>
</comment>
<accession>A0A0M3ALC1</accession>
<dbReference type="PROSITE" id="PS01125">
    <property type="entry name" value="ROK"/>
    <property type="match status" value="1"/>
</dbReference>
<dbReference type="CDD" id="cd24067">
    <property type="entry name" value="ASKHA_NBD_ROK_BsFRK-like"/>
    <property type="match status" value="1"/>
</dbReference>
<dbReference type="PANTHER" id="PTHR42742:SF3">
    <property type="entry name" value="FRUCTOKINASE"/>
    <property type="match status" value="1"/>
</dbReference>
<dbReference type="InterPro" id="IPR043129">
    <property type="entry name" value="ATPase_NBD"/>
</dbReference>
<evidence type="ECO:0000313" key="7">
    <source>
        <dbReference type="EMBL" id="KKW89731.1"/>
    </source>
</evidence>
<dbReference type="AlphaFoldDB" id="A0A0M3ALC1"/>
<evidence type="ECO:0000256" key="5">
    <source>
        <dbReference type="ARBA" id="ARBA00038887"/>
    </source>
</evidence>
<dbReference type="InterPro" id="IPR000600">
    <property type="entry name" value="ROK"/>
</dbReference>
<evidence type="ECO:0000256" key="3">
    <source>
        <dbReference type="ARBA" id="ARBA00022833"/>
    </source>
</evidence>
<sequence length="304" mass="31884">MVAGVELGGTKAVMMLARGRTVIAHAKFPTFEPEKTLPQLRGQLDAWKAEHDFAALGIASFGPVRVDPSACDYGSMLATPKPRWSGAPIAGILAHDLGLPWRIETDVNAAAMAEWNWGAGRGLDSLCYLTLGTGVGGGILIDGLAVHGALHPEVGHLRLRRAVGDGFTGVCPFHHDCVEGLISGPALHARFGRSAEEVSEDDPVWANVAYDLAELIGAIVLTASPQRILIGGSIGLDRSFLLQQVRALFVERLAGYLPHISAAAAQAFISNPELGHEAGPLGAIAVGYAALDHALSATKKVDCV</sequence>
<name>A0A0M3ALC1_9SPHN</name>
<dbReference type="GO" id="GO:0046872">
    <property type="term" value="F:metal ion binding"/>
    <property type="evidence" value="ECO:0007669"/>
    <property type="project" value="UniProtKB-KW"/>
</dbReference>
<keyword evidence="7" id="KW-0418">Kinase</keyword>
<dbReference type="STRING" id="56193.YP76_23930"/>
<organism evidence="7 8">
    <name type="scientific">Sphingobium chungbukense</name>
    <dbReference type="NCBI Taxonomy" id="56193"/>
    <lineage>
        <taxon>Bacteria</taxon>
        <taxon>Pseudomonadati</taxon>
        <taxon>Pseudomonadota</taxon>
        <taxon>Alphaproteobacteria</taxon>
        <taxon>Sphingomonadales</taxon>
        <taxon>Sphingomonadaceae</taxon>
        <taxon>Sphingobium</taxon>
    </lineage>
</organism>
<keyword evidence="7" id="KW-0808">Transferase</keyword>
<dbReference type="Proteomes" id="UP000033874">
    <property type="component" value="Unassembled WGS sequence"/>
</dbReference>
<dbReference type="SUPFAM" id="SSF53067">
    <property type="entry name" value="Actin-like ATPase domain"/>
    <property type="match status" value="1"/>
</dbReference>
<dbReference type="Gene3D" id="3.30.420.40">
    <property type="match status" value="2"/>
</dbReference>
<evidence type="ECO:0000256" key="6">
    <source>
        <dbReference type="ARBA" id="ARBA00048451"/>
    </source>
</evidence>
<protein>
    <recommendedName>
        <fullName evidence="5">fructokinase</fullName>
        <ecNumber evidence="5">2.7.1.4</ecNumber>
    </recommendedName>
</protein>
<keyword evidence="2" id="KW-0479">Metal-binding</keyword>
<dbReference type="InterPro" id="IPR051804">
    <property type="entry name" value="Carb_Metab_Reg_Kinase/Isom"/>
</dbReference>
<gene>
    <name evidence="7" type="ORF">YP76_23930</name>
</gene>
<dbReference type="GO" id="GO:0008865">
    <property type="term" value="F:fructokinase activity"/>
    <property type="evidence" value="ECO:0007669"/>
    <property type="project" value="UniProtKB-EC"/>
</dbReference>
<keyword evidence="4" id="KW-0460">Magnesium</keyword>
<dbReference type="PANTHER" id="PTHR42742">
    <property type="entry name" value="TRANSCRIPTIONAL REPRESSOR MPRA"/>
    <property type="match status" value="1"/>
</dbReference>
<comment type="caution">
    <text evidence="7">The sequence shown here is derived from an EMBL/GenBank/DDBJ whole genome shotgun (WGS) entry which is preliminary data.</text>
</comment>
<reference evidence="7 8" key="1">
    <citation type="submission" date="2015-04" db="EMBL/GenBank/DDBJ databases">
        <title>Genome sequence of aromatic hydrocarbons-degrading Sphingobium chungbukense DJ77.</title>
        <authorList>
            <person name="Kim Y.-C."/>
            <person name="Chae J.-C."/>
        </authorList>
    </citation>
    <scope>NUCLEOTIDE SEQUENCE [LARGE SCALE GENOMIC DNA]</scope>
    <source>
        <strain evidence="7 8">DJ77</strain>
    </source>
</reference>
<keyword evidence="3" id="KW-0862">Zinc</keyword>
<dbReference type="EMBL" id="LBIC01000018">
    <property type="protein sequence ID" value="KKW89731.1"/>
    <property type="molecule type" value="Genomic_DNA"/>
</dbReference>